<dbReference type="SUPFAM" id="SSF51011">
    <property type="entry name" value="Glycosyl hydrolase domain"/>
    <property type="match status" value="1"/>
</dbReference>
<dbReference type="SUPFAM" id="SSF51445">
    <property type="entry name" value="(Trans)glycosidases"/>
    <property type="match status" value="1"/>
</dbReference>
<evidence type="ECO:0000313" key="5">
    <source>
        <dbReference type="EMBL" id="TDO99995.1"/>
    </source>
</evidence>
<dbReference type="SMART" id="SM00642">
    <property type="entry name" value="Aamy"/>
    <property type="match status" value="1"/>
</dbReference>
<name>A0A4R6MFA9_9GAMM</name>
<dbReference type="Proteomes" id="UP000294656">
    <property type="component" value="Unassembled WGS sequence"/>
</dbReference>
<dbReference type="RefSeq" id="WP_133502814.1">
    <property type="nucleotide sequence ID" value="NZ_SNXC01000009.1"/>
</dbReference>
<keyword evidence="6" id="KW-1185">Reference proteome</keyword>
<reference evidence="5 6" key="1">
    <citation type="submission" date="2019-03" db="EMBL/GenBank/DDBJ databases">
        <title>Genomic Encyclopedia of Type Strains, Phase III (KMG-III): the genomes of soil and plant-associated and newly described type strains.</title>
        <authorList>
            <person name="Whitman W."/>
        </authorList>
    </citation>
    <scope>NUCLEOTIDE SEQUENCE [LARGE SCALE GENOMIC DNA]</scope>
    <source>
        <strain evidence="5 6">CECT 7378</strain>
    </source>
</reference>
<organism evidence="5 6">
    <name type="scientific">Marinomonas balearica</name>
    <dbReference type="NCBI Taxonomy" id="491947"/>
    <lineage>
        <taxon>Bacteria</taxon>
        <taxon>Pseudomonadati</taxon>
        <taxon>Pseudomonadota</taxon>
        <taxon>Gammaproteobacteria</taxon>
        <taxon>Oceanospirillales</taxon>
        <taxon>Oceanospirillaceae</taxon>
        <taxon>Marinomonas</taxon>
    </lineage>
</organism>
<dbReference type="Gene3D" id="3.90.400.10">
    <property type="entry name" value="Oligo-1,6-glucosidase, Domain 2"/>
    <property type="match status" value="1"/>
</dbReference>
<dbReference type="InterPro" id="IPR006047">
    <property type="entry name" value="GH13_cat_dom"/>
</dbReference>
<dbReference type="PANTHER" id="PTHR10357">
    <property type="entry name" value="ALPHA-AMYLASE FAMILY MEMBER"/>
    <property type="match status" value="1"/>
</dbReference>
<keyword evidence="2" id="KW-0378">Hydrolase</keyword>
<dbReference type="GO" id="GO:0009313">
    <property type="term" value="P:oligosaccharide catabolic process"/>
    <property type="evidence" value="ECO:0007669"/>
    <property type="project" value="TreeGrafter"/>
</dbReference>
<evidence type="ECO:0000256" key="1">
    <source>
        <dbReference type="ARBA" id="ARBA00008061"/>
    </source>
</evidence>
<dbReference type="InterPro" id="IPR017853">
    <property type="entry name" value="GH"/>
</dbReference>
<evidence type="ECO:0000313" key="6">
    <source>
        <dbReference type="Proteomes" id="UP000294656"/>
    </source>
</evidence>
<dbReference type="InterPro" id="IPR045857">
    <property type="entry name" value="O16G_dom_2"/>
</dbReference>
<protein>
    <submittedName>
        <fullName evidence="5">Alpha-glucosidase</fullName>
    </submittedName>
</protein>
<dbReference type="CDD" id="cd11330">
    <property type="entry name" value="AmyAc_OligoGlu"/>
    <property type="match status" value="1"/>
</dbReference>
<dbReference type="AlphaFoldDB" id="A0A4R6MFA9"/>
<dbReference type="OrthoDB" id="9805159at2"/>
<accession>A0A4R6MFA9</accession>
<dbReference type="PANTHER" id="PTHR10357:SF179">
    <property type="entry name" value="NEUTRAL AND BASIC AMINO ACID TRANSPORT PROTEIN RBAT"/>
    <property type="match status" value="1"/>
</dbReference>
<dbReference type="FunFam" id="3.90.400.10:FF:000002">
    <property type="entry name" value="Sucrose isomerase"/>
    <property type="match status" value="1"/>
</dbReference>
<gene>
    <name evidence="5" type="ORF">DFP79_1014</name>
</gene>
<comment type="similarity">
    <text evidence="1">Belongs to the glycosyl hydrolase 13 family.</text>
</comment>
<comment type="caution">
    <text evidence="5">The sequence shown here is derived from an EMBL/GenBank/DDBJ whole genome shotgun (WGS) entry which is preliminary data.</text>
</comment>
<evidence type="ECO:0000256" key="3">
    <source>
        <dbReference type="ARBA" id="ARBA00023295"/>
    </source>
</evidence>
<dbReference type="Pfam" id="PF00128">
    <property type="entry name" value="Alpha-amylase"/>
    <property type="match status" value="1"/>
</dbReference>
<dbReference type="GO" id="GO:0004556">
    <property type="term" value="F:alpha-amylase activity"/>
    <property type="evidence" value="ECO:0007669"/>
    <property type="project" value="TreeGrafter"/>
</dbReference>
<dbReference type="EMBL" id="SNXC01000009">
    <property type="protein sequence ID" value="TDO99995.1"/>
    <property type="molecule type" value="Genomic_DNA"/>
</dbReference>
<dbReference type="Gene3D" id="3.20.20.80">
    <property type="entry name" value="Glycosidases"/>
    <property type="match status" value="2"/>
</dbReference>
<proteinExistence type="inferred from homology"/>
<dbReference type="Gene3D" id="2.60.40.1180">
    <property type="entry name" value="Golgi alpha-mannosidase II"/>
    <property type="match status" value="1"/>
</dbReference>
<sequence>MSENQNSPWWRGCVIYQVYPRSFFDSNGDGIGDLPGLAAKIPYIASLGVDAIWISPFFTSPMKDFGYDVSDYCDVDPIFGTLSDFDNVIEIAHKHGLKILIDQVLNHTSDQHPWFKESSSSLDNPKSDWYVWVDPNPDGTIPNNWLSVFGGPAWQWHSRRRQYYLHNFLSSQPDLNFHNPEVIEAVLDAVRFWLDRGVDGFRFDTANYFFHDIELRNNAPKEEVEEGSIGVRADNPYAYQFHEFDKSRPENIPFLKQLRALMDEYPQTTTVGEVGCDFALETMAKYTQGGDKLHMCYSFDLLTHDSSMKHIRTTMEEIEDGLGDGWPCWSIGNHDVERVASRWTEKEGLINHERSKIHMAMLLSMRGSVCLYQGEELGLPEAELTYDQLVDPFGIEFWPDFKGRDGCRTPMPWSNSDNGGFTDGKPWLPVVDSHLPYSAELQEDDPNSIFHAYKAFLQFRKHHNALVSGAIEFFHDDEHSLIFTRQSDDEKLLVALNTSAETTVLKLPKTLIKNKLEDIEIPKSINKGTVKEGKIMLQAYSIYIGKVSI</sequence>
<keyword evidence="3" id="KW-0326">Glycosidase</keyword>
<feature type="domain" description="Glycosyl hydrolase family 13 catalytic" evidence="4">
    <location>
        <begin position="17"/>
        <end position="408"/>
    </location>
</feature>
<evidence type="ECO:0000256" key="2">
    <source>
        <dbReference type="ARBA" id="ARBA00022801"/>
    </source>
</evidence>
<dbReference type="InterPro" id="IPR013780">
    <property type="entry name" value="Glyco_hydro_b"/>
</dbReference>
<evidence type="ECO:0000259" key="4">
    <source>
        <dbReference type="SMART" id="SM00642"/>
    </source>
</evidence>